<dbReference type="Gene3D" id="3.20.20.80">
    <property type="entry name" value="Glycosidases"/>
    <property type="match status" value="1"/>
</dbReference>
<dbReference type="AlphaFoldDB" id="A0A6B2JPJ7"/>
<dbReference type="PANTHER" id="PTHR10357:SF219">
    <property type="entry name" value="MALTOSE ALPHA-D-GLUCOSYLTRANSFERASE"/>
    <property type="match status" value="1"/>
</dbReference>
<dbReference type="CDD" id="cd11334">
    <property type="entry name" value="AmyAc_TreS"/>
    <property type="match status" value="1"/>
</dbReference>
<protein>
    <recommendedName>
        <fullName evidence="3">Alpha-amylase</fullName>
        <ecNumber evidence="3">3.2.1.1</ecNumber>
    </recommendedName>
</protein>
<dbReference type="Gene3D" id="3.90.400.10">
    <property type="entry name" value="Oligo-1,6-glucosidase, Domain 2"/>
    <property type="match status" value="1"/>
</dbReference>
<keyword evidence="3" id="KW-0119">Carbohydrate metabolism</keyword>
<evidence type="ECO:0000313" key="6">
    <source>
        <dbReference type="Proteomes" id="UP000474757"/>
    </source>
</evidence>
<dbReference type="SMART" id="SM00642">
    <property type="entry name" value="Aamy"/>
    <property type="match status" value="1"/>
</dbReference>
<name>A0A6B2JPJ7_9RHOB</name>
<comment type="similarity">
    <text evidence="1 2">Belongs to the glycosyl hydrolase 13 family.</text>
</comment>
<dbReference type="Proteomes" id="UP000474757">
    <property type="component" value="Unassembled WGS sequence"/>
</dbReference>
<proteinExistence type="inferred from homology"/>
<dbReference type="InterPro" id="IPR017853">
    <property type="entry name" value="GH"/>
</dbReference>
<dbReference type="InterPro" id="IPR006046">
    <property type="entry name" value="Alpha_amylase"/>
</dbReference>
<evidence type="ECO:0000256" key="1">
    <source>
        <dbReference type="ARBA" id="ARBA00008061"/>
    </source>
</evidence>
<evidence type="ECO:0000256" key="2">
    <source>
        <dbReference type="RuleBase" id="RU003615"/>
    </source>
</evidence>
<dbReference type="EC" id="3.2.1.1" evidence="3"/>
<sequence>MIDLWYKNAVIYCLDIETFRDGNGDGVGDFSGAIETLDYLEALGVNVIWLNPFYPTPNRDNGYDISDFYGVDTRLGHLGDFVEFMQGARNRGIRVIIDLVVNHTSIDHPWFQSACESATSPYRDWYVWSKEKPKDISEGIIFPGVQDAVWTYSRKAQAWYMHRFYAHQADLNIANPKVREEILKIMGFWLALGVSGFRIDAVPFLVEFKGLKEEPDRDPLLLLSEMRDFLDWRSQGAVMLAEANVPRETAPDYFGGRVHDADERMHMLFDFPLNQDMWLGFVRKSAAPVIEALKSRPPELPDGGQWATFLRNHDELSLDKLTKEEQQEAFAALAPEEGMKIYGRGVRRRLAPMLGGDTARVALAQALLFGLPGTPVLWYGDEIGMGEDLSLDERWSVRTPMQWSGEPNGGFSAAEGELPVPVISSGAYGYRTINVEEQERTPRSLLRRVQGMVRARRCCPEIGAGQWSLIEGLPETVLGLDYRLGQRRLLVLANFGEGAVELSLEPGRAKVELAADDQAGPTIELEGLIMAPHDYLWLRPRAV</sequence>
<dbReference type="PANTHER" id="PTHR10357">
    <property type="entry name" value="ALPHA-AMYLASE FAMILY MEMBER"/>
    <property type="match status" value="1"/>
</dbReference>
<dbReference type="Pfam" id="PF00128">
    <property type="entry name" value="Alpha-amylase"/>
    <property type="match status" value="2"/>
</dbReference>
<accession>A0A6B2JPJ7</accession>
<evidence type="ECO:0000256" key="3">
    <source>
        <dbReference type="RuleBase" id="RU361134"/>
    </source>
</evidence>
<keyword evidence="3" id="KW-0378">Hydrolase</keyword>
<organism evidence="5 6">
    <name type="scientific">Pseudoroseicyclus tamaricis</name>
    <dbReference type="NCBI Taxonomy" id="2705421"/>
    <lineage>
        <taxon>Bacteria</taxon>
        <taxon>Pseudomonadati</taxon>
        <taxon>Pseudomonadota</taxon>
        <taxon>Alphaproteobacteria</taxon>
        <taxon>Rhodobacterales</taxon>
        <taxon>Paracoccaceae</taxon>
        <taxon>Pseudoroseicyclus</taxon>
    </lineage>
</organism>
<dbReference type="RefSeq" id="WP_163889716.1">
    <property type="nucleotide sequence ID" value="NZ_JAAFYS010000001.1"/>
</dbReference>
<dbReference type="GO" id="GO:0004556">
    <property type="term" value="F:alpha-amylase activity"/>
    <property type="evidence" value="ECO:0007669"/>
    <property type="project" value="UniProtKB-UniRule"/>
</dbReference>
<comment type="caution">
    <text evidence="5">The sequence shown here is derived from an EMBL/GenBank/DDBJ whole genome shotgun (WGS) entry which is preliminary data.</text>
</comment>
<dbReference type="InterPro" id="IPR045857">
    <property type="entry name" value="O16G_dom_2"/>
</dbReference>
<gene>
    <name evidence="5" type="ORF">GZA08_02670</name>
</gene>
<dbReference type="InterPro" id="IPR006047">
    <property type="entry name" value="GH13_cat_dom"/>
</dbReference>
<dbReference type="GO" id="GO:0043169">
    <property type="term" value="F:cation binding"/>
    <property type="evidence" value="ECO:0007669"/>
    <property type="project" value="InterPro"/>
</dbReference>
<dbReference type="PRINTS" id="PR00110">
    <property type="entry name" value="ALPHAAMYLASE"/>
</dbReference>
<comment type="catalytic activity">
    <reaction evidence="3">
        <text>Endohydrolysis of (1-&gt;4)-alpha-D-glucosidic linkages in polysaccharides containing three or more (1-&gt;4)-alpha-linked D-glucose units.</text>
        <dbReference type="EC" id="3.2.1.1"/>
    </reaction>
</comment>
<dbReference type="SUPFAM" id="SSF51445">
    <property type="entry name" value="(Trans)glycosidases"/>
    <property type="match status" value="1"/>
</dbReference>
<evidence type="ECO:0000259" key="4">
    <source>
        <dbReference type="SMART" id="SM00642"/>
    </source>
</evidence>
<dbReference type="EMBL" id="JAAGAB010000001">
    <property type="protein sequence ID" value="NDU99874.1"/>
    <property type="molecule type" value="Genomic_DNA"/>
</dbReference>
<dbReference type="GO" id="GO:0005975">
    <property type="term" value="P:carbohydrate metabolic process"/>
    <property type="evidence" value="ECO:0007669"/>
    <property type="project" value="InterPro"/>
</dbReference>
<keyword evidence="3" id="KW-0326">Glycosidase</keyword>
<reference evidence="5 6" key="1">
    <citation type="submission" date="2020-02" db="EMBL/GenBank/DDBJ databases">
        <title>Pseudoroseicyclus tamarix, sp. nov., isolated from offshore sediment of a Tamarix chinensis forest.</title>
        <authorList>
            <person name="Gai Y."/>
        </authorList>
    </citation>
    <scope>NUCLEOTIDE SEQUENCE [LARGE SCALE GENOMIC DNA]</scope>
    <source>
        <strain evidence="5 6">CLL3-39</strain>
    </source>
</reference>
<feature type="domain" description="Glycosyl hydrolase family 13 catalytic" evidence="4">
    <location>
        <begin position="13"/>
        <end position="456"/>
    </location>
</feature>
<keyword evidence="6" id="KW-1185">Reference proteome</keyword>
<evidence type="ECO:0000313" key="5">
    <source>
        <dbReference type="EMBL" id="NDU99874.1"/>
    </source>
</evidence>